<gene>
    <name evidence="12" type="ORF">CBO05C_2022</name>
</gene>
<keyword evidence="7 9" id="KW-1133">Transmembrane helix</keyword>
<keyword evidence="9" id="KW-1003">Cell membrane</keyword>
<dbReference type="PRINTS" id="PR00164">
    <property type="entry name" value="ABC2TRNSPORT"/>
</dbReference>
<dbReference type="InterPro" id="IPR027417">
    <property type="entry name" value="P-loop_NTPase"/>
</dbReference>
<keyword evidence="8 9" id="KW-0472">Membrane</keyword>
<dbReference type="AlphaFoldDB" id="A0A0S6U6P4"/>
<dbReference type="PROSITE" id="PS51012">
    <property type="entry name" value="ABC_TM2"/>
    <property type="match status" value="1"/>
</dbReference>
<feature type="domain" description="ABC transporter" evidence="10">
    <location>
        <begin position="4"/>
        <end position="236"/>
    </location>
</feature>
<evidence type="ECO:0000259" key="10">
    <source>
        <dbReference type="PROSITE" id="PS50893"/>
    </source>
</evidence>
<dbReference type="InterPro" id="IPR000412">
    <property type="entry name" value="ABC_2_transport"/>
</dbReference>
<sequence>MLAIGVDKLVKKYKNGVRALDDLNLKVNNGEIFSLLGPNGAGKSSLINILTTFYKPTSGNVTILGKDLCKNPDWVRTQIACVAQHVSIDEHLSLMENMIFQSRLYKVDTQVAKERINSLIDSFELSRYRKYPTASYSGGIKRRLDIAMNMVSMPKILFLDEPTVGMDVESRKAMWKMLLKIRDEYGTTIFLTTHYLEEADQLSDSICIMKDGKELAQGTPGSLRSYIRQNMLRITFPSIQEMKEYKYSLNSMGLIKFINVRNNSIFLGVDNSRIALTVVNKWLLDNKVDFNAIEIVEPSLEDVFLSLMGLEKNKRERGGIKMLNIMWRNMKWRLKNPISILVTILQPLLWLVLYSAVASQTMQNMGVGNYTAFVLPGIIFLVIFSVSCSGGIINFIMKSSGSFYRNLIAPVRRSSIVLGQMLEVILVSFMEVGILFAVSLFFSVKISSSIMGIALMILLIFMTAFFLSGLAYFVSLSLPNEVIYETIMTAIILPIFFLSTALFPLENLSGGLAIAVKLNPFTYIISALRSLILGEIIVFWDILPVILLFAVLCCISFVLAIWRLKKETAH</sequence>
<feature type="transmembrane region" description="Helical" evidence="9">
    <location>
        <begin position="417"/>
        <end position="444"/>
    </location>
</feature>
<feature type="domain" description="ABC transmembrane type-2" evidence="11">
    <location>
        <begin position="338"/>
        <end position="567"/>
    </location>
</feature>
<name>A0A0S6U6P4_CLOBO</name>
<evidence type="ECO:0000256" key="2">
    <source>
        <dbReference type="ARBA" id="ARBA00005417"/>
    </source>
</evidence>
<dbReference type="SMART" id="SM00382">
    <property type="entry name" value="AAA"/>
    <property type="match status" value="1"/>
</dbReference>
<evidence type="ECO:0000256" key="7">
    <source>
        <dbReference type="ARBA" id="ARBA00022989"/>
    </source>
</evidence>
<dbReference type="InterPro" id="IPR047817">
    <property type="entry name" value="ABC2_TM_bact-type"/>
</dbReference>
<proteinExistence type="inferred from homology"/>
<dbReference type="Gene3D" id="3.40.50.300">
    <property type="entry name" value="P-loop containing nucleotide triphosphate hydrolases"/>
    <property type="match status" value="1"/>
</dbReference>
<dbReference type="GO" id="GO:0140359">
    <property type="term" value="F:ABC-type transporter activity"/>
    <property type="evidence" value="ECO:0007669"/>
    <property type="project" value="InterPro"/>
</dbReference>
<dbReference type="PROSITE" id="PS50893">
    <property type="entry name" value="ABC_TRANSPORTER_2"/>
    <property type="match status" value="1"/>
</dbReference>
<dbReference type="GO" id="GO:0016887">
    <property type="term" value="F:ATP hydrolysis activity"/>
    <property type="evidence" value="ECO:0007669"/>
    <property type="project" value="InterPro"/>
</dbReference>
<dbReference type="EMBL" id="DF384213">
    <property type="protein sequence ID" value="GAE02332.1"/>
    <property type="molecule type" value="Genomic_DNA"/>
</dbReference>
<keyword evidence="3 9" id="KW-0813">Transport</keyword>
<feature type="transmembrane region" description="Helical" evidence="9">
    <location>
        <begin position="450"/>
        <end position="475"/>
    </location>
</feature>
<evidence type="ECO:0000256" key="5">
    <source>
        <dbReference type="ARBA" id="ARBA00022741"/>
    </source>
</evidence>
<feature type="transmembrane region" description="Helical" evidence="9">
    <location>
        <begin position="482"/>
        <end position="503"/>
    </location>
</feature>
<reference evidence="12" key="1">
    <citation type="submission" date="2013-10" db="EMBL/GenBank/DDBJ databases">
        <title>Draft genome sequence of Clostridium botulinum type B strain Osaka05.</title>
        <authorList>
            <person name="Sakaguchi Y."/>
            <person name="Hosomi K."/>
            <person name="Uchiyama J."/>
            <person name="Ogura Y."/>
            <person name="Sakaguchi M."/>
            <person name="Kohda T."/>
            <person name="Mukamoto M."/>
            <person name="Misawa N."/>
            <person name="Matsuzaki S."/>
            <person name="Hayashi T."/>
            <person name="Kozaki S."/>
        </authorList>
    </citation>
    <scope>NUCLEOTIDE SEQUENCE</scope>
    <source>
        <strain evidence="12">Osaka05</strain>
    </source>
</reference>
<comment type="subcellular location">
    <subcellularLocation>
        <location evidence="9">Cell membrane</location>
        <topology evidence="9">Multi-pass membrane protein</topology>
    </subcellularLocation>
    <subcellularLocation>
        <location evidence="1">Membrane</location>
        <topology evidence="1">Multi-pass membrane protein</topology>
    </subcellularLocation>
</comment>
<dbReference type="GO" id="GO:0043190">
    <property type="term" value="C:ATP-binding cassette (ABC) transporter complex"/>
    <property type="evidence" value="ECO:0007669"/>
    <property type="project" value="InterPro"/>
</dbReference>
<comment type="similarity">
    <text evidence="9">Belongs to the ABC-2 integral membrane protein family.</text>
</comment>
<dbReference type="SUPFAM" id="SSF52540">
    <property type="entry name" value="P-loop containing nucleoside triphosphate hydrolases"/>
    <property type="match status" value="1"/>
</dbReference>
<dbReference type="Pfam" id="PF00005">
    <property type="entry name" value="ABC_tran"/>
    <property type="match status" value="1"/>
</dbReference>
<evidence type="ECO:0000256" key="1">
    <source>
        <dbReference type="ARBA" id="ARBA00004141"/>
    </source>
</evidence>
<dbReference type="Pfam" id="PF01061">
    <property type="entry name" value="ABC2_membrane"/>
    <property type="match status" value="1"/>
</dbReference>
<dbReference type="PANTHER" id="PTHR42711:SF5">
    <property type="entry name" value="ABC TRANSPORTER ATP-BINDING PROTEIN NATA"/>
    <property type="match status" value="1"/>
</dbReference>
<evidence type="ECO:0000256" key="6">
    <source>
        <dbReference type="ARBA" id="ARBA00022840"/>
    </source>
</evidence>
<evidence type="ECO:0000313" key="12">
    <source>
        <dbReference type="EMBL" id="GAE02332.1"/>
    </source>
</evidence>
<comment type="similarity">
    <text evidence="2">Belongs to the ABC transporter superfamily.</text>
</comment>
<dbReference type="InterPro" id="IPR003593">
    <property type="entry name" value="AAA+_ATPase"/>
</dbReference>
<feature type="transmembrane region" description="Helical" evidence="9">
    <location>
        <begin position="370"/>
        <end position="396"/>
    </location>
</feature>
<organism evidence="12">
    <name type="scientific">Clostridium botulinum B str. Osaka05</name>
    <dbReference type="NCBI Taxonomy" id="1407017"/>
    <lineage>
        <taxon>Bacteria</taxon>
        <taxon>Bacillati</taxon>
        <taxon>Bacillota</taxon>
        <taxon>Clostridia</taxon>
        <taxon>Eubacteriales</taxon>
        <taxon>Clostridiaceae</taxon>
        <taxon>Clostridium</taxon>
    </lineage>
</organism>
<dbReference type="Proteomes" id="UP000054164">
    <property type="component" value="Unassembled WGS sequence"/>
</dbReference>
<dbReference type="HOGENOM" id="CLU_477945_0_0_9"/>
<feature type="transmembrane region" description="Helical" evidence="9">
    <location>
        <begin position="537"/>
        <end position="562"/>
    </location>
</feature>
<keyword evidence="5" id="KW-0547">Nucleotide-binding</keyword>
<keyword evidence="6" id="KW-0067">ATP-binding</keyword>
<evidence type="ECO:0000256" key="8">
    <source>
        <dbReference type="ARBA" id="ARBA00023136"/>
    </source>
</evidence>
<evidence type="ECO:0000256" key="3">
    <source>
        <dbReference type="ARBA" id="ARBA00022448"/>
    </source>
</evidence>
<accession>A0A0S6U6P4</accession>
<dbReference type="InterPro" id="IPR003439">
    <property type="entry name" value="ABC_transporter-like_ATP-bd"/>
</dbReference>
<dbReference type="InterPro" id="IPR050763">
    <property type="entry name" value="ABC_transporter_ATP-binding"/>
</dbReference>
<evidence type="ECO:0000256" key="4">
    <source>
        <dbReference type="ARBA" id="ARBA00022692"/>
    </source>
</evidence>
<dbReference type="GO" id="GO:0005524">
    <property type="term" value="F:ATP binding"/>
    <property type="evidence" value="ECO:0007669"/>
    <property type="project" value="UniProtKB-KW"/>
</dbReference>
<dbReference type="PANTHER" id="PTHR42711">
    <property type="entry name" value="ABC TRANSPORTER ATP-BINDING PROTEIN"/>
    <property type="match status" value="1"/>
</dbReference>
<feature type="transmembrane region" description="Helical" evidence="9">
    <location>
        <begin position="338"/>
        <end position="358"/>
    </location>
</feature>
<dbReference type="RefSeq" id="WP_080265240.1">
    <property type="nucleotide sequence ID" value="NZ_DF384213.1"/>
</dbReference>
<protein>
    <recommendedName>
        <fullName evidence="9">Transport permease protein</fullName>
    </recommendedName>
</protein>
<evidence type="ECO:0000259" key="11">
    <source>
        <dbReference type="PROSITE" id="PS51012"/>
    </source>
</evidence>
<keyword evidence="4 9" id="KW-0812">Transmembrane</keyword>
<dbReference type="InterPro" id="IPR013525">
    <property type="entry name" value="ABC2_TM"/>
</dbReference>
<evidence type="ECO:0000256" key="9">
    <source>
        <dbReference type="RuleBase" id="RU361157"/>
    </source>
</evidence>